<accession>A0A845L648</accession>
<evidence type="ECO:0000259" key="1">
    <source>
        <dbReference type="PROSITE" id="PS51831"/>
    </source>
</evidence>
<dbReference type="Pfam" id="PF13487">
    <property type="entry name" value="HD_5"/>
    <property type="match status" value="1"/>
</dbReference>
<dbReference type="PROSITE" id="PS51832">
    <property type="entry name" value="HD_GYP"/>
    <property type="match status" value="1"/>
</dbReference>
<comment type="caution">
    <text evidence="3">The sequence shown here is derived from an EMBL/GenBank/DDBJ whole genome shotgun (WGS) entry which is preliminary data.</text>
</comment>
<feature type="domain" description="HD-GYP" evidence="2">
    <location>
        <begin position="27"/>
        <end position="210"/>
    </location>
</feature>
<organism evidence="3 4">
    <name type="scientific">Heliomicrobium undosum</name>
    <dbReference type="NCBI Taxonomy" id="121734"/>
    <lineage>
        <taxon>Bacteria</taxon>
        <taxon>Bacillati</taxon>
        <taxon>Bacillota</taxon>
        <taxon>Clostridia</taxon>
        <taxon>Eubacteriales</taxon>
        <taxon>Heliobacteriaceae</taxon>
        <taxon>Heliomicrobium</taxon>
    </lineage>
</organism>
<keyword evidence="4" id="KW-1185">Reference proteome</keyword>
<evidence type="ECO:0000313" key="4">
    <source>
        <dbReference type="Proteomes" id="UP000463470"/>
    </source>
</evidence>
<feature type="domain" description="HD" evidence="1">
    <location>
        <begin position="49"/>
        <end position="171"/>
    </location>
</feature>
<proteinExistence type="predicted"/>
<name>A0A845L648_9FIRM</name>
<dbReference type="InterPro" id="IPR037522">
    <property type="entry name" value="HD_GYP_dom"/>
</dbReference>
<gene>
    <name evidence="3" type="ORF">GTO91_15825</name>
</gene>
<sequence>MSMARSLAVAKTGGDEDSWEQFLFWMMESIRCPGRWALMRRIRDWDAQLFQHSLRVAAYSRIVGREVFGFDQDREQQLVLGAFFHDTGKVGWPNRLKAVAVLSEQDLRFIRCHPDTGADLVQEFWPDAPATVLEIIRNHHERPDGSGYPNGTTVQEPMALIVGAADMFAAMTEPRDYRRFAFMSDKAAEELRTYGYPEEIVTSLVRQQNE</sequence>
<dbReference type="OrthoDB" id="9798833at2"/>
<evidence type="ECO:0000313" key="3">
    <source>
        <dbReference type="EMBL" id="MZP31176.1"/>
    </source>
</evidence>
<dbReference type="EMBL" id="WXEY01000027">
    <property type="protein sequence ID" value="MZP31176.1"/>
    <property type="molecule type" value="Genomic_DNA"/>
</dbReference>
<dbReference type="InterPro" id="IPR006674">
    <property type="entry name" value="HD_domain"/>
</dbReference>
<dbReference type="CDD" id="cd00077">
    <property type="entry name" value="HDc"/>
    <property type="match status" value="1"/>
</dbReference>
<dbReference type="SUPFAM" id="SSF109604">
    <property type="entry name" value="HD-domain/PDEase-like"/>
    <property type="match status" value="1"/>
</dbReference>
<reference evidence="3 4" key="1">
    <citation type="submission" date="2020-01" db="EMBL/GenBank/DDBJ databases">
        <title>Whole-genome sequence of Heliobacterium undosum DSM 13378.</title>
        <authorList>
            <person name="Kyndt J.A."/>
            <person name="Meyer T.E."/>
        </authorList>
    </citation>
    <scope>NUCLEOTIDE SEQUENCE [LARGE SCALE GENOMIC DNA]</scope>
    <source>
        <strain evidence="3 4">DSM 13378</strain>
    </source>
</reference>
<protein>
    <submittedName>
        <fullName evidence="3">HD domain-containing protein</fullName>
    </submittedName>
</protein>
<dbReference type="Gene3D" id="1.10.3210.10">
    <property type="entry name" value="Hypothetical protein af1432"/>
    <property type="match status" value="1"/>
</dbReference>
<dbReference type="PANTHER" id="PTHR43155:SF2">
    <property type="entry name" value="CYCLIC DI-GMP PHOSPHODIESTERASE PA4108"/>
    <property type="match status" value="1"/>
</dbReference>
<dbReference type="Proteomes" id="UP000463470">
    <property type="component" value="Unassembled WGS sequence"/>
</dbReference>
<dbReference type="PROSITE" id="PS51831">
    <property type="entry name" value="HD"/>
    <property type="match status" value="1"/>
</dbReference>
<evidence type="ECO:0000259" key="2">
    <source>
        <dbReference type="PROSITE" id="PS51832"/>
    </source>
</evidence>
<dbReference type="PANTHER" id="PTHR43155">
    <property type="entry name" value="CYCLIC DI-GMP PHOSPHODIESTERASE PA4108-RELATED"/>
    <property type="match status" value="1"/>
</dbReference>
<dbReference type="InterPro" id="IPR003607">
    <property type="entry name" value="HD/PDEase_dom"/>
</dbReference>
<dbReference type="SMART" id="SM00471">
    <property type="entry name" value="HDc"/>
    <property type="match status" value="1"/>
</dbReference>
<dbReference type="AlphaFoldDB" id="A0A845L648"/>